<name>R6IK43_9FIRM</name>
<accession>R6IK43</accession>
<protein>
    <submittedName>
        <fullName evidence="1">Uncharacterized protein</fullName>
    </submittedName>
</protein>
<sequence>MKLLDRCNNVSFMAHGFSPSKLGEYIEETRKFILPLLTETRRRYPEFYDACFLLKYQICCVINSLEAVLSMTKNRTEI</sequence>
<proteinExistence type="predicted"/>
<dbReference type="RefSeq" id="WP_021718737.1">
    <property type="nucleotide sequence ID" value="NZ_CATXSL010000008.1"/>
</dbReference>
<comment type="caution">
    <text evidence="1">The sequence shown here is derived from an EMBL/GenBank/DDBJ whole genome shotgun (WGS) entry which is preliminary data.</text>
</comment>
<dbReference type="HOGENOM" id="CLU_2618930_0_0_9"/>
<evidence type="ECO:0000313" key="1">
    <source>
        <dbReference type="EMBL" id="CDB46824.1"/>
    </source>
</evidence>
<organism evidence="1">
    <name type="scientific">Phascolarctobacterium faecium</name>
    <dbReference type="NCBI Taxonomy" id="33025"/>
    <lineage>
        <taxon>Bacteria</taxon>
        <taxon>Bacillati</taxon>
        <taxon>Bacillota</taxon>
        <taxon>Negativicutes</taxon>
        <taxon>Acidaminococcales</taxon>
        <taxon>Acidaminococcaceae</taxon>
        <taxon>Phascolarctobacterium</taxon>
    </lineage>
</organism>
<reference evidence="1" key="1">
    <citation type="submission" date="2012-11" db="EMBL/GenBank/DDBJ databases">
        <title>Dependencies among metagenomic species, viruses, plasmids and units of genetic variation.</title>
        <authorList>
            <person name="Nielsen H.B."/>
            <person name="Almeida M."/>
            <person name="Juncker A.S."/>
            <person name="Rasmussen S."/>
            <person name="Li J."/>
            <person name="Sunagawa S."/>
            <person name="Plichta D."/>
            <person name="Gautier L."/>
            <person name="Le Chatelier E."/>
            <person name="Peletier E."/>
            <person name="Bonde I."/>
            <person name="Nielsen T."/>
            <person name="Manichanh C."/>
            <person name="Arumugam M."/>
            <person name="Batto J."/>
            <person name="Santos M.B.Q.D."/>
            <person name="Blom N."/>
            <person name="Borruel N."/>
            <person name="Burgdorf K.S."/>
            <person name="Boumezbeur F."/>
            <person name="Casellas F."/>
            <person name="Dore J."/>
            <person name="Guarner F."/>
            <person name="Hansen T."/>
            <person name="Hildebrand F."/>
            <person name="Kaas R.S."/>
            <person name="Kennedy S."/>
            <person name="Kristiansen K."/>
            <person name="Kultima J.R."/>
            <person name="Leonard P."/>
            <person name="Levenez F."/>
            <person name="Lund O."/>
            <person name="Moumen B."/>
            <person name="Le Paslier D."/>
            <person name="Pons N."/>
            <person name="Pedersen O."/>
            <person name="Prifti E."/>
            <person name="Qin J."/>
            <person name="Raes J."/>
            <person name="Tap J."/>
            <person name="Tims S."/>
            <person name="Ussery D.W."/>
            <person name="Yamada T."/>
            <person name="MetaHit consortium"/>
            <person name="Renault P."/>
            <person name="Sicheritz-Ponten T."/>
            <person name="Bork P."/>
            <person name="Wang J."/>
            <person name="Brunak S."/>
            <person name="Ehrlich S.D."/>
        </authorList>
    </citation>
    <scope>NUCLEOTIDE SEQUENCE [LARGE SCALE GENOMIC DNA]</scope>
</reference>
<dbReference type="STRING" id="1262914.BN533_01837"/>
<gene>
    <name evidence="1" type="ORF">BN533_01837</name>
</gene>
<dbReference type="AlphaFoldDB" id="R6IK43"/>
<dbReference type="EMBL" id="CBDS010000100">
    <property type="protein sequence ID" value="CDB46824.1"/>
    <property type="molecule type" value="Genomic_DNA"/>
</dbReference>